<feature type="modified residue" description="N6-(pyridoxal phosphate)lysine" evidence="4">
    <location>
        <position position="190"/>
    </location>
</feature>
<dbReference type="InterPro" id="IPR015424">
    <property type="entry name" value="PyrdxlP-dep_Trfase"/>
</dbReference>
<evidence type="ECO:0000256" key="3">
    <source>
        <dbReference type="ARBA" id="ARBA00022898"/>
    </source>
</evidence>
<dbReference type="Pfam" id="PF01053">
    <property type="entry name" value="Cys_Met_Meta_PP"/>
    <property type="match status" value="1"/>
</dbReference>
<dbReference type="GO" id="GO:0004123">
    <property type="term" value="F:cystathionine gamma-lyase activity"/>
    <property type="evidence" value="ECO:0007669"/>
    <property type="project" value="TreeGrafter"/>
</dbReference>
<evidence type="ECO:0000256" key="6">
    <source>
        <dbReference type="SAM" id="MobiDB-lite"/>
    </source>
</evidence>
<accession>A0A4R4R870</accession>
<dbReference type="GO" id="GO:0019343">
    <property type="term" value="P:cysteine biosynthetic process via cystathionine"/>
    <property type="evidence" value="ECO:0007669"/>
    <property type="project" value="TreeGrafter"/>
</dbReference>
<comment type="cofactor">
    <cofactor evidence="1 5">
        <name>pyridoxal 5'-phosphate</name>
        <dbReference type="ChEBI" id="CHEBI:597326"/>
    </cofactor>
</comment>
<dbReference type="InterPro" id="IPR015422">
    <property type="entry name" value="PyrdxlP-dep_Trfase_small"/>
</dbReference>
<dbReference type="SUPFAM" id="SSF53383">
    <property type="entry name" value="PLP-dependent transferases"/>
    <property type="match status" value="1"/>
</dbReference>
<dbReference type="GO" id="GO:0019346">
    <property type="term" value="P:transsulfuration"/>
    <property type="evidence" value="ECO:0007669"/>
    <property type="project" value="InterPro"/>
</dbReference>
<comment type="similarity">
    <text evidence="2 5">Belongs to the trans-sulfuration enzymes family.</text>
</comment>
<dbReference type="PIRSF" id="PIRSF001434">
    <property type="entry name" value="CGS"/>
    <property type="match status" value="1"/>
</dbReference>
<dbReference type="InterPro" id="IPR015421">
    <property type="entry name" value="PyrdxlP-dep_Trfase_major"/>
</dbReference>
<evidence type="ECO:0000313" key="8">
    <source>
        <dbReference type="Proteomes" id="UP000295621"/>
    </source>
</evidence>
<gene>
    <name evidence="7" type="ORF">E1212_29100</name>
</gene>
<dbReference type="InterPro" id="IPR000277">
    <property type="entry name" value="Cys/Met-Metab_PyrdxlP-dep_enz"/>
</dbReference>
<dbReference type="Gene3D" id="3.90.1150.10">
    <property type="entry name" value="Aspartate Aminotransferase, domain 1"/>
    <property type="match status" value="1"/>
</dbReference>
<reference evidence="7 8" key="1">
    <citation type="submission" date="2019-02" db="EMBL/GenBank/DDBJ databases">
        <title>Draft genome sequences of novel Actinobacteria.</title>
        <authorList>
            <person name="Sahin N."/>
            <person name="Ay H."/>
            <person name="Saygin H."/>
        </authorList>
    </citation>
    <scope>NUCLEOTIDE SEQUENCE [LARGE SCALE GENOMIC DNA]</scope>
    <source>
        <strain evidence="7 8">KC603</strain>
    </source>
</reference>
<dbReference type="PANTHER" id="PTHR11808:SF15">
    <property type="entry name" value="CYSTATHIONINE GAMMA-LYASE"/>
    <property type="match status" value="1"/>
</dbReference>
<dbReference type="OrthoDB" id="9780685at2"/>
<name>A0A4R4R870_9ACTN</name>
<sequence length="351" mass="36895">MPQSRTTRVVTAGRPARDPDAPLNQPVEFASTYHAGGEVGYGRYGNATWTALESVLGVLEGGRALAFASGLAASSAVISLLPEGAVVVAPDTAYLGVLDQLRERAAQGRLTLRQLPVTDTAGIAAAAKGAAMVWLESPTNPNLDVADIESAAAAARAAGALTVVDNTFATPLLQRPLELGADIVVYSVTKLLAGHSDVVLGAVVVADDDVHDRLDAHRRLHGAIPGPMEAFLAVRGVRTLAVRLEKAQATATELASRLRAHRSVTMVRYPGFGTMCSIEVAGGAAGADKVVDNVELWVHSTSLGGVESSLERRRRWPTESETVDESLLRLSVGIEDVDDLWADLSRALDTI</sequence>
<dbReference type="GO" id="GO:0005737">
    <property type="term" value="C:cytoplasm"/>
    <property type="evidence" value="ECO:0007669"/>
    <property type="project" value="TreeGrafter"/>
</dbReference>
<keyword evidence="3 4" id="KW-0663">Pyridoxal phosphate</keyword>
<dbReference type="PANTHER" id="PTHR11808">
    <property type="entry name" value="TRANS-SULFURATION ENZYME FAMILY MEMBER"/>
    <property type="match status" value="1"/>
</dbReference>
<dbReference type="AlphaFoldDB" id="A0A4R4R870"/>
<proteinExistence type="inferred from homology"/>
<keyword evidence="8" id="KW-1185">Reference proteome</keyword>
<dbReference type="EMBL" id="SMKL01000155">
    <property type="protein sequence ID" value="TDC45218.1"/>
    <property type="molecule type" value="Genomic_DNA"/>
</dbReference>
<protein>
    <submittedName>
        <fullName evidence="7">Cystathionine gamma-synthase</fullName>
    </submittedName>
</protein>
<dbReference type="RefSeq" id="WP_131989028.1">
    <property type="nucleotide sequence ID" value="NZ_SMKL01000155.1"/>
</dbReference>
<evidence type="ECO:0000256" key="2">
    <source>
        <dbReference type="ARBA" id="ARBA00009077"/>
    </source>
</evidence>
<feature type="region of interest" description="Disordered" evidence="6">
    <location>
        <begin position="1"/>
        <end position="22"/>
    </location>
</feature>
<dbReference type="Gene3D" id="3.40.640.10">
    <property type="entry name" value="Type I PLP-dependent aspartate aminotransferase-like (Major domain)"/>
    <property type="match status" value="1"/>
</dbReference>
<evidence type="ECO:0000313" key="7">
    <source>
        <dbReference type="EMBL" id="TDC45218.1"/>
    </source>
</evidence>
<dbReference type="GO" id="GO:0030170">
    <property type="term" value="F:pyridoxal phosphate binding"/>
    <property type="evidence" value="ECO:0007669"/>
    <property type="project" value="InterPro"/>
</dbReference>
<evidence type="ECO:0000256" key="5">
    <source>
        <dbReference type="RuleBase" id="RU362118"/>
    </source>
</evidence>
<evidence type="ECO:0000256" key="4">
    <source>
        <dbReference type="PIRSR" id="PIRSR001434-2"/>
    </source>
</evidence>
<comment type="caution">
    <text evidence="7">The sequence shown here is derived from an EMBL/GenBank/DDBJ whole genome shotgun (WGS) entry which is preliminary data.</text>
</comment>
<dbReference type="Proteomes" id="UP000295621">
    <property type="component" value="Unassembled WGS sequence"/>
</dbReference>
<organism evidence="7 8">
    <name type="scientific">Jiangella ureilytica</name>
    <dbReference type="NCBI Taxonomy" id="2530374"/>
    <lineage>
        <taxon>Bacteria</taxon>
        <taxon>Bacillati</taxon>
        <taxon>Actinomycetota</taxon>
        <taxon>Actinomycetes</taxon>
        <taxon>Jiangellales</taxon>
        <taxon>Jiangellaceae</taxon>
        <taxon>Jiangella</taxon>
    </lineage>
</organism>
<evidence type="ECO:0000256" key="1">
    <source>
        <dbReference type="ARBA" id="ARBA00001933"/>
    </source>
</evidence>